<sequence length="290" mass="30612">MTSEPKGPARRRPPEDAGRFARDGGRIRFTARSATVVRVERIAPPIVRVTVTGPDFADFTSVGPADHVRLFFPDPVTGELVAPKPVGVGEDGIVRPDRASIARDFTPLPRAVDGGVELDLDFFTHPDPGPASAWAESAQPGDQLVVIGPRGSKRAPQDIDALLLLCDETSLPSVSRWVRDVPPGTTVDVVAAVPGDASWVAGYIGAGAGVTVRVHLVPEAAKWLDAVRGLAIGAGTFVWAAGEASALVPLRRYLRRELGLPAAQAVVSGYWRSGVVAFDHHAPVDPADPD</sequence>
<dbReference type="RefSeq" id="WP_183500024.1">
    <property type="nucleotide sequence ID" value="NZ_BAABCO010000004.1"/>
</dbReference>
<dbReference type="CDD" id="cd06193">
    <property type="entry name" value="siderophore_interacting"/>
    <property type="match status" value="1"/>
</dbReference>
<feature type="region of interest" description="Disordered" evidence="1">
    <location>
        <begin position="1"/>
        <end position="21"/>
    </location>
</feature>
<dbReference type="Pfam" id="PF04954">
    <property type="entry name" value="SIP"/>
    <property type="match status" value="1"/>
</dbReference>
<evidence type="ECO:0000256" key="1">
    <source>
        <dbReference type="SAM" id="MobiDB-lite"/>
    </source>
</evidence>
<evidence type="ECO:0000313" key="3">
    <source>
        <dbReference type="EMBL" id="MBB4140500.1"/>
    </source>
</evidence>
<dbReference type="PANTHER" id="PTHR30157:SF0">
    <property type="entry name" value="NADPH-DEPENDENT FERRIC-CHELATE REDUCTASE"/>
    <property type="match status" value="1"/>
</dbReference>
<organism evidence="3 4">
    <name type="scientific">Microbacterium invictum</name>
    <dbReference type="NCBI Taxonomy" id="515415"/>
    <lineage>
        <taxon>Bacteria</taxon>
        <taxon>Bacillati</taxon>
        <taxon>Actinomycetota</taxon>
        <taxon>Actinomycetes</taxon>
        <taxon>Micrococcales</taxon>
        <taxon>Microbacteriaceae</taxon>
        <taxon>Microbacterium</taxon>
    </lineage>
</organism>
<feature type="domain" description="FAD-binding FR-type" evidence="2">
    <location>
        <begin position="29"/>
        <end position="156"/>
    </location>
</feature>
<dbReference type="PANTHER" id="PTHR30157">
    <property type="entry name" value="FERRIC REDUCTASE, NADPH-DEPENDENT"/>
    <property type="match status" value="1"/>
</dbReference>
<dbReference type="AlphaFoldDB" id="A0AA40SQD5"/>
<protein>
    <submittedName>
        <fullName evidence="3">NADPH-dependent ferric siderophore reductase</fullName>
    </submittedName>
</protein>
<dbReference type="EMBL" id="JACIFH010000001">
    <property type="protein sequence ID" value="MBB4140500.1"/>
    <property type="molecule type" value="Genomic_DNA"/>
</dbReference>
<accession>A0AA40SQD5</accession>
<dbReference type="Gene3D" id="3.40.50.80">
    <property type="entry name" value="Nucleotide-binding domain of ferredoxin-NADP reductase (FNR) module"/>
    <property type="match status" value="1"/>
</dbReference>
<comment type="caution">
    <text evidence="3">The sequence shown here is derived from an EMBL/GenBank/DDBJ whole genome shotgun (WGS) entry which is preliminary data.</text>
</comment>
<evidence type="ECO:0000259" key="2">
    <source>
        <dbReference type="PROSITE" id="PS51384"/>
    </source>
</evidence>
<dbReference type="GO" id="GO:0016491">
    <property type="term" value="F:oxidoreductase activity"/>
    <property type="evidence" value="ECO:0007669"/>
    <property type="project" value="InterPro"/>
</dbReference>
<dbReference type="InterPro" id="IPR017927">
    <property type="entry name" value="FAD-bd_FR_type"/>
</dbReference>
<gene>
    <name evidence="3" type="ORF">BKA10_002294</name>
</gene>
<dbReference type="InterPro" id="IPR039374">
    <property type="entry name" value="SIP_fam"/>
</dbReference>
<dbReference type="SUPFAM" id="SSF63380">
    <property type="entry name" value="Riboflavin synthase domain-like"/>
    <property type="match status" value="1"/>
</dbReference>
<dbReference type="InterPro" id="IPR013113">
    <property type="entry name" value="SIP_FAD-bd"/>
</dbReference>
<dbReference type="Proteomes" id="UP000549113">
    <property type="component" value="Unassembled WGS sequence"/>
</dbReference>
<evidence type="ECO:0000313" key="4">
    <source>
        <dbReference type="Proteomes" id="UP000549113"/>
    </source>
</evidence>
<dbReference type="InterPro" id="IPR017938">
    <property type="entry name" value="Riboflavin_synthase-like_b-brl"/>
</dbReference>
<dbReference type="Pfam" id="PF08021">
    <property type="entry name" value="FAD_binding_9"/>
    <property type="match status" value="1"/>
</dbReference>
<dbReference type="InterPro" id="IPR039261">
    <property type="entry name" value="FNR_nucleotide-bd"/>
</dbReference>
<keyword evidence="4" id="KW-1185">Reference proteome</keyword>
<reference evidence="3 4" key="1">
    <citation type="submission" date="2020-08" db="EMBL/GenBank/DDBJ databases">
        <title>Sequencing the genomes of 1000 actinobacteria strains.</title>
        <authorList>
            <person name="Klenk H.-P."/>
        </authorList>
    </citation>
    <scope>NUCLEOTIDE SEQUENCE [LARGE SCALE GENOMIC DNA]</scope>
    <source>
        <strain evidence="3 4">DSM 19600</strain>
    </source>
</reference>
<feature type="compositionally biased region" description="Basic and acidic residues" evidence="1">
    <location>
        <begin position="12"/>
        <end position="21"/>
    </location>
</feature>
<dbReference type="InterPro" id="IPR007037">
    <property type="entry name" value="SIP_rossman_dom"/>
</dbReference>
<dbReference type="PROSITE" id="PS51384">
    <property type="entry name" value="FAD_FR"/>
    <property type="match status" value="1"/>
</dbReference>
<name>A0AA40SQD5_9MICO</name>
<dbReference type="Gene3D" id="2.40.30.10">
    <property type="entry name" value="Translation factors"/>
    <property type="match status" value="1"/>
</dbReference>
<proteinExistence type="predicted"/>